<evidence type="ECO:0000313" key="1">
    <source>
        <dbReference type="EMBL" id="SVA75479.1"/>
    </source>
</evidence>
<organism evidence="1">
    <name type="scientific">marine metagenome</name>
    <dbReference type="NCBI Taxonomy" id="408172"/>
    <lineage>
        <taxon>unclassified sequences</taxon>
        <taxon>metagenomes</taxon>
        <taxon>ecological metagenomes</taxon>
    </lineage>
</organism>
<name>A0A381YEI7_9ZZZZ</name>
<sequence>MSRSSFVSLKFFLLVISLSISCEKNSSKWPTAGWPESTPAAQGMDLAKLSSMDEEFASGKHGYIDGMLVIRNGHVVYSKKYDQDYEAPFRNTNTEPGQYNYYDPAWHPYYKETQLHSMQSISKSVTSAIV</sequence>
<accession>A0A381YEI7</accession>
<dbReference type="AlphaFoldDB" id="A0A381YEI7"/>
<reference evidence="1" key="1">
    <citation type="submission" date="2018-05" db="EMBL/GenBank/DDBJ databases">
        <authorList>
            <person name="Lanie J.A."/>
            <person name="Ng W.-L."/>
            <person name="Kazmierczak K.M."/>
            <person name="Andrzejewski T.M."/>
            <person name="Davidsen T.M."/>
            <person name="Wayne K.J."/>
            <person name="Tettelin H."/>
            <person name="Glass J.I."/>
            <person name="Rusch D."/>
            <person name="Podicherti R."/>
            <person name="Tsui H.-C.T."/>
            <person name="Winkler M.E."/>
        </authorList>
    </citation>
    <scope>NUCLEOTIDE SEQUENCE</scope>
</reference>
<dbReference type="EMBL" id="UINC01018058">
    <property type="protein sequence ID" value="SVA75479.1"/>
    <property type="molecule type" value="Genomic_DNA"/>
</dbReference>
<feature type="non-terminal residue" evidence="1">
    <location>
        <position position="130"/>
    </location>
</feature>
<proteinExistence type="predicted"/>
<protein>
    <recommendedName>
        <fullName evidence="2">Beta-lactamase-related domain-containing protein</fullName>
    </recommendedName>
</protein>
<gene>
    <name evidence="1" type="ORF">METZ01_LOCUS128333</name>
</gene>
<dbReference type="SUPFAM" id="SSF56601">
    <property type="entry name" value="beta-lactamase/transpeptidase-like"/>
    <property type="match status" value="1"/>
</dbReference>
<dbReference type="Gene3D" id="3.40.710.10">
    <property type="entry name" value="DD-peptidase/beta-lactamase superfamily"/>
    <property type="match status" value="1"/>
</dbReference>
<dbReference type="PROSITE" id="PS51257">
    <property type="entry name" value="PROKAR_LIPOPROTEIN"/>
    <property type="match status" value="1"/>
</dbReference>
<dbReference type="InterPro" id="IPR012338">
    <property type="entry name" value="Beta-lactam/transpept-like"/>
</dbReference>
<evidence type="ECO:0008006" key="2">
    <source>
        <dbReference type="Google" id="ProtNLM"/>
    </source>
</evidence>